<evidence type="ECO:0000259" key="8">
    <source>
        <dbReference type="PROSITE" id="PS50928"/>
    </source>
</evidence>
<dbReference type="InterPro" id="IPR035906">
    <property type="entry name" value="MetI-like_sf"/>
</dbReference>
<keyword evidence="2" id="KW-0813">Transport</keyword>
<dbReference type="PANTHER" id="PTHR30193:SF42">
    <property type="entry name" value="ABC TRANSPORTER PERMEASE PROTEIN"/>
    <property type="match status" value="1"/>
</dbReference>
<feature type="transmembrane region" description="Helical" evidence="7">
    <location>
        <begin position="207"/>
        <end position="230"/>
    </location>
</feature>
<feature type="transmembrane region" description="Helical" evidence="7">
    <location>
        <begin position="73"/>
        <end position="95"/>
    </location>
</feature>
<evidence type="ECO:0000256" key="3">
    <source>
        <dbReference type="ARBA" id="ARBA00022475"/>
    </source>
</evidence>
<dbReference type="PANTHER" id="PTHR30193">
    <property type="entry name" value="ABC TRANSPORTER PERMEASE PROTEIN"/>
    <property type="match status" value="1"/>
</dbReference>
<dbReference type="Gene3D" id="1.10.3720.10">
    <property type="entry name" value="MetI-like"/>
    <property type="match status" value="1"/>
</dbReference>
<dbReference type="EMBL" id="VSSQ01003127">
    <property type="protein sequence ID" value="MPM19184.1"/>
    <property type="molecule type" value="Genomic_DNA"/>
</dbReference>
<feature type="transmembrane region" description="Helical" evidence="7">
    <location>
        <begin position="107"/>
        <end position="126"/>
    </location>
</feature>
<feature type="transmembrane region" description="Helical" evidence="7">
    <location>
        <begin position="269"/>
        <end position="289"/>
    </location>
</feature>
<keyword evidence="4 7" id="KW-0812">Transmembrane</keyword>
<evidence type="ECO:0000256" key="1">
    <source>
        <dbReference type="ARBA" id="ARBA00004651"/>
    </source>
</evidence>
<dbReference type="Pfam" id="PF00528">
    <property type="entry name" value="BPD_transp_1"/>
    <property type="match status" value="1"/>
</dbReference>
<protein>
    <submittedName>
        <fullName evidence="9">sn-glycerol-3-phosphate transport system permease protein UgpA</fullName>
    </submittedName>
</protein>
<comment type="caution">
    <text evidence="9">The sequence shown here is derived from an EMBL/GenBank/DDBJ whole genome shotgun (WGS) entry which is preliminary data.</text>
</comment>
<evidence type="ECO:0000256" key="5">
    <source>
        <dbReference type="ARBA" id="ARBA00022989"/>
    </source>
</evidence>
<dbReference type="InterPro" id="IPR000515">
    <property type="entry name" value="MetI-like"/>
</dbReference>
<organism evidence="9">
    <name type="scientific">bioreactor metagenome</name>
    <dbReference type="NCBI Taxonomy" id="1076179"/>
    <lineage>
        <taxon>unclassified sequences</taxon>
        <taxon>metagenomes</taxon>
        <taxon>ecological metagenomes</taxon>
    </lineage>
</organism>
<accession>A0A644XYS8</accession>
<dbReference type="GO" id="GO:0005886">
    <property type="term" value="C:plasma membrane"/>
    <property type="evidence" value="ECO:0007669"/>
    <property type="project" value="UniProtKB-SubCell"/>
</dbReference>
<evidence type="ECO:0000256" key="6">
    <source>
        <dbReference type="ARBA" id="ARBA00023136"/>
    </source>
</evidence>
<feature type="domain" description="ABC transmembrane type-1" evidence="8">
    <location>
        <begin position="69"/>
        <end position="289"/>
    </location>
</feature>
<dbReference type="InterPro" id="IPR051393">
    <property type="entry name" value="ABC_transporter_permease"/>
</dbReference>
<dbReference type="CDD" id="cd06261">
    <property type="entry name" value="TM_PBP2"/>
    <property type="match status" value="1"/>
</dbReference>
<evidence type="ECO:0000313" key="9">
    <source>
        <dbReference type="EMBL" id="MPM19184.1"/>
    </source>
</evidence>
<dbReference type="SUPFAM" id="SSF161098">
    <property type="entry name" value="MetI-like"/>
    <property type="match status" value="1"/>
</dbReference>
<dbReference type="AlphaFoldDB" id="A0A644XYS8"/>
<evidence type="ECO:0000256" key="2">
    <source>
        <dbReference type="ARBA" id="ARBA00022448"/>
    </source>
</evidence>
<comment type="subcellular location">
    <subcellularLocation>
        <location evidence="1">Cell membrane</location>
        <topology evidence="1">Multi-pass membrane protein</topology>
    </subcellularLocation>
</comment>
<keyword evidence="3" id="KW-1003">Cell membrane</keyword>
<gene>
    <name evidence="9" type="primary">ugpA_14</name>
    <name evidence="9" type="ORF">SDC9_65602</name>
</gene>
<keyword evidence="6 7" id="KW-0472">Membrane</keyword>
<sequence>MYCAKKDRRIAVLILLPMLLLLFIFVYGFIAWSLRISFTDWNSIIPNMTLVGFENYARLFESQRFQTDIRNTISFTLFFLVICIVGGFFLSYLLYSKLRGESVLRTIYLFPLSLSFVVTGVLWRWIFSPEVGINSLFRMMGFKATFGWFTSTYSIMGFNVALIALIIAASWQYLGYTMAMFLAGLRGIPDQLIESAQIDGAGELATMWYIILPIIKPITFSAMIVLGHISLKIFDLAYAMTGKGPAFVTDFPGLFMFETTFRGNHYAEGAAISIIMLILVAVVIVPYLYSTLRGDSE</sequence>
<feature type="transmembrane region" description="Helical" evidence="7">
    <location>
        <begin position="146"/>
        <end position="171"/>
    </location>
</feature>
<dbReference type="PROSITE" id="PS50928">
    <property type="entry name" value="ABC_TM1"/>
    <property type="match status" value="1"/>
</dbReference>
<name>A0A644XYS8_9ZZZZ</name>
<evidence type="ECO:0000256" key="7">
    <source>
        <dbReference type="SAM" id="Phobius"/>
    </source>
</evidence>
<reference evidence="9" key="1">
    <citation type="submission" date="2019-08" db="EMBL/GenBank/DDBJ databases">
        <authorList>
            <person name="Kucharzyk K."/>
            <person name="Murdoch R.W."/>
            <person name="Higgins S."/>
            <person name="Loffler F."/>
        </authorList>
    </citation>
    <scope>NUCLEOTIDE SEQUENCE</scope>
</reference>
<dbReference type="GO" id="GO:0055085">
    <property type="term" value="P:transmembrane transport"/>
    <property type="evidence" value="ECO:0007669"/>
    <property type="project" value="InterPro"/>
</dbReference>
<feature type="transmembrane region" description="Helical" evidence="7">
    <location>
        <begin position="12"/>
        <end position="34"/>
    </location>
</feature>
<evidence type="ECO:0000256" key="4">
    <source>
        <dbReference type="ARBA" id="ARBA00022692"/>
    </source>
</evidence>
<keyword evidence="5 7" id="KW-1133">Transmembrane helix</keyword>
<proteinExistence type="predicted"/>